<dbReference type="Proteomes" id="UP000807825">
    <property type="component" value="Unassembled WGS sequence"/>
</dbReference>
<reference evidence="3" key="1">
    <citation type="submission" date="2020-07" db="EMBL/GenBank/DDBJ databases">
        <title>Huge and variable diversity of episymbiotic CPR bacteria and DPANN archaea in groundwater ecosystems.</title>
        <authorList>
            <person name="He C.Y."/>
            <person name="Keren R."/>
            <person name="Whittaker M."/>
            <person name="Farag I.F."/>
            <person name="Doudna J."/>
            <person name="Cate J.H.D."/>
            <person name="Banfield J.F."/>
        </authorList>
    </citation>
    <scope>NUCLEOTIDE SEQUENCE</scope>
    <source>
        <strain evidence="3">NC_groundwater_1664_Pr3_B-0.1um_52_9</strain>
    </source>
</reference>
<sequence length="169" mass="18627">MRRSGCVALAALLILIAVSTASAKGADPQTETEVKAFLDNYALAYEKKDFAAITAMIAPDADVVFVDPGPKGRYVGPEQIKKSYENDFTQFKSLSTKYTWISVGAKGDLAWFTAESISAVDMGEEKLNVPARWTGLLEKRQGKWVLIQSHFSVVEPEMEPEPEPEKKPN</sequence>
<evidence type="ECO:0000313" key="4">
    <source>
        <dbReference type="Proteomes" id="UP000807825"/>
    </source>
</evidence>
<protein>
    <submittedName>
        <fullName evidence="3">Nuclear transport factor 2 family protein</fullName>
    </submittedName>
</protein>
<evidence type="ECO:0000256" key="1">
    <source>
        <dbReference type="SAM" id="SignalP"/>
    </source>
</evidence>
<dbReference type="SUPFAM" id="SSF54427">
    <property type="entry name" value="NTF2-like"/>
    <property type="match status" value="1"/>
</dbReference>
<evidence type="ECO:0000259" key="2">
    <source>
        <dbReference type="Pfam" id="PF13474"/>
    </source>
</evidence>
<dbReference type="Pfam" id="PF13474">
    <property type="entry name" value="SnoaL_3"/>
    <property type="match status" value="1"/>
</dbReference>
<accession>A0A9D6V6B5</accession>
<evidence type="ECO:0000313" key="3">
    <source>
        <dbReference type="EMBL" id="MBI5251679.1"/>
    </source>
</evidence>
<dbReference type="EMBL" id="JACRDE010000506">
    <property type="protein sequence ID" value="MBI5251679.1"/>
    <property type="molecule type" value="Genomic_DNA"/>
</dbReference>
<feature type="chain" id="PRO_5038954457" evidence="1">
    <location>
        <begin position="24"/>
        <end position="169"/>
    </location>
</feature>
<organism evidence="3 4">
    <name type="scientific">Desulfomonile tiedjei</name>
    <dbReference type="NCBI Taxonomy" id="2358"/>
    <lineage>
        <taxon>Bacteria</taxon>
        <taxon>Pseudomonadati</taxon>
        <taxon>Thermodesulfobacteriota</taxon>
        <taxon>Desulfomonilia</taxon>
        <taxon>Desulfomonilales</taxon>
        <taxon>Desulfomonilaceae</taxon>
        <taxon>Desulfomonile</taxon>
    </lineage>
</organism>
<feature type="signal peptide" evidence="1">
    <location>
        <begin position="1"/>
        <end position="23"/>
    </location>
</feature>
<comment type="caution">
    <text evidence="3">The sequence shown here is derived from an EMBL/GenBank/DDBJ whole genome shotgun (WGS) entry which is preliminary data.</text>
</comment>
<dbReference type="InterPro" id="IPR032710">
    <property type="entry name" value="NTF2-like_dom_sf"/>
</dbReference>
<dbReference type="Gene3D" id="3.10.450.50">
    <property type="match status" value="1"/>
</dbReference>
<feature type="domain" description="SnoaL-like" evidence="2">
    <location>
        <begin position="34"/>
        <end position="154"/>
    </location>
</feature>
<dbReference type="AlphaFoldDB" id="A0A9D6V6B5"/>
<proteinExistence type="predicted"/>
<keyword evidence="1" id="KW-0732">Signal</keyword>
<gene>
    <name evidence="3" type="ORF">HY912_19475</name>
</gene>
<dbReference type="InterPro" id="IPR037401">
    <property type="entry name" value="SnoaL-like"/>
</dbReference>
<name>A0A9D6V6B5_9BACT</name>